<comment type="similarity">
    <text evidence="2 7">Belongs to the group II decarboxylase family.</text>
</comment>
<dbReference type="GO" id="GO:0016831">
    <property type="term" value="F:carboxy-lyase activity"/>
    <property type="evidence" value="ECO:0007669"/>
    <property type="project" value="UniProtKB-KW"/>
</dbReference>
<evidence type="ECO:0000256" key="4">
    <source>
        <dbReference type="ARBA" id="ARBA00022898"/>
    </source>
</evidence>
<organism evidence="8 9">
    <name type="scientific">Seongchinamella sediminis</name>
    <dbReference type="NCBI Taxonomy" id="2283635"/>
    <lineage>
        <taxon>Bacteria</taxon>
        <taxon>Pseudomonadati</taxon>
        <taxon>Pseudomonadota</taxon>
        <taxon>Gammaproteobacteria</taxon>
        <taxon>Cellvibrionales</taxon>
        <taxon>Halieaceae</taxon>
        <taxon>Seongchinamella</taxon>
    </lineage>
</organism>
<proteinExistence type="inferred from homology"/>
<evidence type="ECO:0000256" key="6">
    <source>
        <dbReference type="PIRSR" id="PIRSR602129-50"/>
    </source>
</evidence>
<dbReference type="PANTHER" id="PTHR11999">
    <property type="entry name" value="GROUP II PYRIDOXAL-5-PHOSPHATE DECARBOXYLASE"/>
    <property type="match status" value="1"/>
</dbReference>
<dbReference type="PANTHER" id="PTHR11999:SF70">
    <property type="entry name" value="MIP05841P"/>
    <property type="match status" value="1"/>
</dbReference>
<dbReference type="GO" id="GO:0006520">
    <property type="term" value="P:amino acid metabolic process"/>
    <property type="evidence" value="ECO:0007669"/>
    <property type="project" value="InterPro"/>
</dbReference>
<dbReference type="InterPro" id="IPR015422">
    <property type="entry name" value="PyrdxlP-dep_Trfase_small"/>
</dbReference>
<dbReference type="Gene3D" id="1.20.1340.10">
    <property type="entry name" value="dopa decarboxylase, N-terminal domain"/>
    <property type="match status" value="1"/>
</dbReference>
<evidence type="ECO:0000256" key="2">
    <source>
        <dbReference type="ARBA" id="ARBA00009533"/>
    </source>
</evidence>
<protein>
    <submittedName>
        <fullName evidence="8">Aspartate aminotransferase family protein</fullName>
    </submittedName>
</protein>
<dbReference type="EMBL" id="QRAN01000010">
    <property type="protein sequence ID" value="RLQ21789.1"/>
    <property type="molecule type" value="Genomic_DNA"/>
</dbReference>
<keyword evidence="9" id="KW-1185">Reference proteome</keyword>
<dbReference type="Proteomes" id="UP000265509">
    <property type="component" value="Unassembled WGS sequence"/>
</dbReference>
<evidence type="ECO:0000256" key="5">
    <source>
        <dbReference type="ARBA" id="ARBA00023239"/>
    </source>
</evidence>
<evidence type="ECO:0000256" key="3">
    <source>
        <dbReference type="ARBA" id="ARBA00022793"/>
    </source>
</evidence>
<comment type="cofactor">
    <cofactor evidence="1 6 7">
        <name>pyridoxal 5'-phosphate</name>
        <dbReference type="ChEBI" id="CHEBI:597326"/>
    </cofactor>
</comment>
<feature type="modified residue" description="N6-(pyridoxal phosphate)lysine" evidence="6">
    <location>
        <position position="296"/>
    </location>
</feature>
<keyword evidence="3" id="KW-0210">Decarboxylase</keyword>
<keyword evidence="5 7" id="KW-0456">Lyase</keyword>
<dbReference type="Pfam" id="PF00282">
    <property type="entry name" value="Pyridoxal_deC"/>
    <property type="match status" value="1"/>
</dbReference>
<dbReference type="SUPFAM" id="SSF53383">
    <property type="entry name" value="PLP-dependent transferases"/>
    <property type="match status" value="1"/>
</dbReference>
<dbReference type="PRINTS" id="PR00800">
    <property type="entry name" value="YHDCRBOXLASE"/>
</dbReference>
<dbReference type="Gene3D" id="3.40.640.10">
    <property type="entry name" value="Type I PLP-dependent aspartate aminotransferase-like (Major domain)"/>
    <property type="match status" value="1"/>
</dbReference>
<keyword evidence="8" id="KW-0032">Aminotransferase</keyword>
<comment type="caution">
    <text evidence="8">The sequence shown here is derived from an EMBL/GenBank/DDBJ whole genome shotgun (WGS) entry which is preliminary data.</text>
</comment>
<gene>
    <name evidence="8" type="ORF">DWB85_10910</name>
</gene>
<dbReference type="GO" id="GO:0030170">
    <property type="term" value="F:pyridoxal phosphate binding"/>
    <property type="evidence" value="ECO:0007669"/>
    <property type="project" value="InterPro"/>
</dbReference>
<dbReference type="AlphaFoldDB" id="A0A3L7DYQ3"/>
<dbReference type="GO" id="GO:0019752">
    <property type="term" value="P:carboxylic acid metabolic process"/>
    <property type="evidence" value="ECO:0007669"/>
    <property type="project" value="InterPro"/>
</dbReference>
<evidence type="ECO:0000313" key="8">
    <source>
        <dbReference type="EMBL" id="RLQ21789.1"/>
    </source>
</evidence>
<dbReference type="GO" id="GO:0005737">
    <property type="term" value="C:cytoplasm"/>
    <property type="evidence" value="ECO:0007669"/>
    <property type="project" value="TreeGrafter"/>
</dbReference>
<dbReference type="GO" id="GO:0008483">
    <property type="term" value="F:transaminase activity"/>
    <property type="evidence" value="ECO:0007669"/>
    <property type="project" value="UniProtKB-KW"/>
</dbReference>
<keyword evidence="8" id="KW-0808">Transferase</keyword>
<name>A0A3L7DYQ3_9GAMM</name>
<keyword evidence="4 6" id="KW-0663">Pyridoxal phosphate</keyword>
<reference evidence="8 9" key="1">
    <citation type="submission" date="2018-07" db="EMBL/GenBank/DDBJ databases">
        <title>Halioglobus sp. genome submission.</title>
        <authorList>
            <person name="Ye M.-Q."/>
            <person name="Du Z.-J."/>
        </authorList>
    </citation>
    <scope>NUCLEOTIDE SEQUENCE [LARGE SCALE GENOMIC DNA]</scope>
    <source>
        <strain evidence="8 9">U0301</strain>
    </source>
</reference>
<accession>A0A3L7DYQ3</accession>
<dbReference type="InterPro" id="IPR015424">
    <property type="entry name" value="PyrdxlP-dep_Trfase"/>
</dbReference>
<evidence type="ECO:0000256" key="1">
    <source>
        <dbReference type="ARBA" id="ARBA00001933"/>
    </source>
</evidence>
<evidence type="ECO:0000313" key="9">
    <source>
        <dbReference type="Proteomes" id="UP000265509"/>
    </source>
</evidence>
<dbReference type="Gene3D" id="3.90.1150.10">
    <property type="entry name" value="Aspartate Aminotransferase, domain 1"/>
    <property type="match status" value="1"/>
</dbReference>
<dbReference type="OrthoDB" id="9803665at2"/>
<evidence type="ECO:0000256" key="7">
    <source>
        <dbReference type="RuleBase" id="RU000382"/>
    </source>
</evidence>
<dbReference type="InterPro" id="IPR010977">
    <property type="entry name" value="Aromatic_deC"/>
</dbReference>
<dbReference type="InterPro" id="IPR002129">
    <property type="entry name" value="PyrdxlP-dep_de-COase"/>
</dbReference>
<sequence>MTPEEFRQAGHALIDWIADYRQQLPEQPVLARVKPGEVRQSFPREAPGEAGDFDALLQQLQARVVPGITQVQHPMHFGWFPANASLASVLGDIASSGLGTLGISWESCPALTEVEEVVCDWMRQLTGLSDAWRGTIHDTASTACVTAMILARERASDYSKNHRGLQAQAAPLVVYSTSQAHSSIAKAVQLAGFGQDNLRYVAEDPYTRAMQPEALAAAIASDIARGCVPAAIVCSVGATGTTAMDPVAGIAAVARAHGIWLHVDAAMAGSAMLLPECRHLWQGVEDADSIAWNPHKWMGTILDTALFYVRDTAHLERVMSTNPAYLQSAADGQVTQYRDWGIPLGRRFRALKLWFHLHLDGIDSIRARLRRDLENARWLARQVEAAPQWQVVAPVSLQTVCLRHVPVDAQGQALADEALDRHTLAWVSAINQSGRAFLTPSVLDGRWMVRVSIGAECTTRHHVEALWQLLREAAEGRGDSG</sequence>
<dbReference type="RefSeq" id="WP_117954437.1">
    <property type="nucleotide sequence ID" value="NZ_QRAN01000010.1"/>
</dbReference>
<dbReference type="InterPro" id="IPR015421">
    <property type="entry name" value="PyrdxlP-dep_Trfase_major"/>
</dbReference>